<accession>A0A316ASF4</accession>
<evidence type="ECO:0000313" key="7">
    <source>
        <dbReference type="Proteomes" id="UP000245469"/>
    </source>
</evidence>
<proteinExistence type="inferred from homology"/>
<evidence type="ECO:0000256" key="1">
    <source>
        <dbReference type="ARBA" id="ARBA00006739"/>
    </source>
</evidence>
<evidence type="ECO:0000256" key="2">
    <source>
        <dbReference type="ARBA" id="ARBA00022676"/>
    </source>
</evidence>
<dbReference type="PANTHER" id="PTHR43685:SF5">
    <property type="entry name" value="GLYCOSYLTRANSFERASE EPSE-RELATED"/>
    <property type="match status" value="1"/>
</dbReference>
<evidence type="ECO:0000256" key="3">
    <source>
        <dbReference type="ARBA" id="ARBA00022679"/>
    </source>
</evidence>
<feature type="region of interest" description="Disordered" evidence="4">
    <location>
        <begin position="136"/>
        <end position="169"/>
    </location>
</feature>
<name>A0A316ASF4_9ACTN</name>
<keyword evidence="2" id="KW-0328">Glycosyltransferase</keyword>
<dbReference type="PANTHER" id="PTHR43685">
    <property type="entry name" value="GLYCOSYLTRANSFERASE"/>
    <property type="match status" value="1"/>
</dbReference>
<dbReference type="AlphaFoldDB" id="A0A316ASF4"/>
<feature type="compositionally biased region" description="Acidic residues" evidence="4">
    <location>
        <begin position="147"/>
        <end position="156"/>
    </location>
</feature>
<dbReference type="OrthoDB" id="7665907at2"/>
<dbReference type="RefSeq" id="WP_109774885.1">
    <property type="nucleotide sequence ID" value="NZ_QGDQ01000015.1"/>
</dbReference>
<protein>
    <submittedName>
        <fullName evidence="6">Glycosyltransferase involved in cell wall biosynthesis</fullName>
    </submittedName>
</protein>
<dbReference type="GO" id="GO:0016757">
    <property type="term" value="F:glycosyltransferase activity"/>
    <property type="evidence" value="ECO:0007669"/>
    <property type="project" value="UniProtKB-KW"/>
</dbReference>
<reference evidence="6 7" key="1">
    <citation type="submission" date="2018-03" db="EMBL/GenBank/DDBJ databases">
        <title>Genomic Encyclopedia of Archaeal and Bacterial Type Strains, Phase II (KMG-II): from individual species to whole genera.</title>
        <authorList>
            <person name="Goeker M."/>
        </authorList>
    </citation>
    <scope>NUCLEOTIDE SEQUENCE [LARGE SCALE GENOMIC DNA]</scope>
    <source>
        <strain evidence="6 7">DSM 44889</strain>
    </source>
</reference>
<dbReference type="InterPro" id="IPR029044">
    <property type="entry name" value="Nucleotide-diphossugar_trans"/>
</dbReference>
<comment type="caution">
    <text evidence="6">The sequence shown here is derived from an EMBL/GenBank/DDBJ whole genome shotgun (WGS) entry which is preliminary data.</text>
</comment>
<organism evidence="6 7">
    <name type="scientific">Quadrisphaera granulorum</name>
    <dbReference type="NCBI Taxonomy" id="317664"/>
    <lineage>
        <taxon>Bacteria</taxon>
        <taxon>Bacillati</taxon>
        <taxon>Actinomycetota</taxon>
        <taxon>Actinomycetes</taxon>
        <taxon>Kineosporiales</taxon>
        <taxon>Kineosporiaceae</taxon>
        <taxon>Quadrisphaera</taxon>
    </lineage>
</organism>
<evidence type="ECO:0000256" key="4">
    <source>
        <dbReference type="SAM" id="MobiDB-lite"/>
    </source>
</evidence>
<dbReference type="EMBL" id="QGDQ01000015">
    <property type="protein sequence ID" value="PWJ53037.1"/>
    <property type="molecule type" value="Genomic_DNA"/>
</dbReference>
<dbReference type="Proteomes" id="UP000245469">
    <property type="component" value="Unassembled WGS sequence"/>
</dbReference>
<sequence length="308" mass="33471">MTSPSPQQPPQPFSLLLPVYRRDSPAFLRRAFASATHEQTRPPAEVVLVRDGPVPDELAALLDELTATSSVPVVRVDLPVNRGLAVALEAGLARCTHEIVARMDADDVSLPHRFAVQLPLLDGEVDTCDVVGSALEEFSGGPSDQDAHDDQDDDDGASGAGETTLAVRTPPAGHDAIAVRARFHSPFNHPTVVYRRSAVARAGGYRDLPLLEDYWLFTRMIATGSKAANVQEPLVRYRVGAGAYARRGGLRLLRSELELQRHLLAEGFTTPAQFARNVVVRGGYRAVPQGLRRLAYRAVFTRRPPSSS</sequence>
<dbReference type="InterPro" id="IPR050834">
    <property type="entry name" value="Glycosyltransf_2"/>
</dbReference>
<comment type="similarity">
    <text evidence="1">Belongs to the glycosyltransferase 2 family.</text>
</comment>
<dbReference type="SUPFAM" id="SSF53448">
    <property type="entry name" value="Nucleotide-diphospho-sugar transferases"/>
    <property type="match status" value="1"/>
</dbReference>
<evidence type="ECO:0000313" key="6">
    <source>
        <dbReference type="EMBL" id="PWJ53037.1"/>
    </source>
</evidence>
<evidence type="ECO:0000259" key="5">
    <source>
        <dbReference type="Pfam" id="PF00535"/>
    </source>
</evidence>
<keyword evidence="7" id="KW-1185">Reference proteome</keyword>
<feature type="domain" description="Glycosyltransferase 2-like" evidence="5">
    <location>
        <begin position="14"/>
        <end position="126"/>
    </location>
</feature>
<gene>
    <name evidence="6" type="ORF">BXY45_11554</name>
</gene>
<dbReference type="Pfam" id="PF00535">
    <property type="entry name" value="Glycos_transf_2"/>
    <property type="match status" value="1"/>
</dbReference>
<dbReference type="Gene3D" id="3.90.550.10">
    <property type="entry name" value="Spore Coat Polysaccharide Biosynthesis Protein SpsA, Chain A"/>
    <property type="match status" value="1"/>
</dbReference>
<dbReference type="InterPro" id="IPR001173">
    <property type="entry name" value="Glyco_trans_2-like"/>
</dbReference>
<keyword evidence="3 6" id="KW-0808">Transferase</keyword>